<protein>
    <submittedName>
        <fullName evidence="3">Uncharacterized protein</fullName>
    </submittedName>
</protein>
<sequence>MISWAYVFAPPGVDLGKVEEKLKRQYGNHIDIQDIEEELKDRQETKDALRDVGAPYQSFRMYEVTWYLPRSKVRALWRQAASQCLGKLERSSKTIRVLCGHLLYYCGQRSEFYSPVDFNLLISRSDLKPSQIVLLIDDVYDMYYRLTRKDELFDHAERIPVYLERLCYEQGINIEELSPEQLLSYCMGWELRTITHLLSWGHFETIFIENLSAQVGLGAKFLVFGVKQLTEALIHFLGDLDFQTVYVSHPISEARRKKELGGHWPEFIYQVNQLQKDAFDSKVVVVMPTAIDELRFSLRHIREHHPPQRTGALEERWPLIDDEDNLLYCRPDSALDSNYASLLMPKYWDFSSQKFVEYLQEDRSAPIIDSLLGVLVGEIEFQIATRDHVLVTHTDGLLVFRPLFSGRFTRGVSAEIDHWLSINQSGKEKRAAFVHWEEDIRLVLQRQGRKYVTRSVANEVINIIQNKYQISKGRIIKALISQEPVGSIDSILSAGAIHPATLKHIRDDMPKISREAKVNLLRGYLTGMVDIKPGLAGVWVLENYEAFKKALPQIANFLRDGSPVGNHWDEKINDLFPDFL</sequence>
<proteinExistence type="predicted"/>
<comment type="caution">
    <text evidence="3">The sequence shown here is derived from an EMBL/GenBank/DDBJ whole genome shotgun (WGS) entry which is preliminary data.</text>
</comment>
<evidence type="ECO:0000313" key="6">
    <source>
        <dbReference type="Proteomes" id="UP000569018"/>
    </source>
</evidence>
<dbReference type="EMBL" id="BLRZ01000036">
    <property type="protein sequence ID" value="GFP30010.1"/>
    <property type="molecule type" value="Genomic_DNA"/>
</dbReference>
<dbReference type="Proteomes" id="UP000561271">
    <property type="component" value="Unassembled WGS sequence"/>
</dbReference>
<dbReference type="EMBL" id="BLSD01000033">
    <property type="protein sequence ID" value="GFP39146.1"/>
    <property type="molecule type" value="Genomic_DNA"/>
</dbReference>
<evidence type="ECO:0000313" key="5">
    <source>
        <dbReference type="Proteomes" id="UP000561271"/>
    </source>
</evidence>
<dbReference type="Proteomes" id="UP000588083">
    <property type="component" value="Unassembled WGS sequence"/>
</dbReference>
<evidence type="ECO:0000313" key="4">
    <source>
        <dbReference type="EMBL" id="GFP39146.1"/>
    </source>
</evidence>
<dbReference type="AlphaFoldDB" id="A0A6V8PX22"/>
<keyword evidence="8" id="KW-1185">Reference proteome</keyword>
<organism evidence="3 5">
    <name type="scientific">Candidatus Hakubella thermalkaliphila</name>
    <dbReference type="NCBI Taxonomy" id="2754717"/>
    <lineage>
        <taxon>Bacteria</taxon>
        <taxon>Bacillati</taxon>
        <taxon>Actinomycetota</taxon>
        <taxon>Actinomycetota incertae sedis</taxon>
        <taxon>Candidatus Hakubellales</taxon>
        <taxon>Candidatus Hakubellaceae</taxon>
        <taxon>Candidatus Hakubella</taxon>
    </lineage>
</organism>
<dbReference type="RefSeq" id="WP_176231394.1">
    <property type="nucleotide sequence ID" value="NZ_BLRZ01000036.1"/>
</dbReference>
<evidence type="ECO:0000313" key="2">
    <source>
        <dbReference type="EMBL" id="GFP30010.1"/>
    </source>
</evidence>
<evidence type="ECO:0000313" key="8">
    <source>
        <dbReference type="Proteomes" id="UP000588083"/>
    </source>
</evidence>
<dbReference type="EMBL" id="BLRW01000107">
    <property type="protein sequence ID" value="GFP23411.1"/>
    <property type="molecule type" value="Genomic_DNA"/>
</dbReference>
<accession>A0A6V8PX22</accession>
<name>A0A6V8PX22_9ACTN</name>
<evidence type="ECO:0000313" key="7">
    <source>
        <dbReference type="Proteomes" id="UP000585609"/>
    </source>
</evidence>
<evidence type="ECO:0000313" key="1">
    <source>
        <dbReference type="EMBL" id="GFP23411.1"/>
    </source>
</evidence>
<evidence type="ECO:0000313" key="3">
    <source>
        <dbReference type="EMBL" id="GFP37115.1"/>
    </source>
</evidence>
<dbReference type="EMBL" id="BLSC01000050">
    <property type="protein sequence ID" value="GFP37115.1"/>
    <property type="molecule type" value="Genomic_DNA"/>
</dbReference>
<dbReference type="Proteomes" id="UP000585609">
    <property type="component" value="Unassembled WGS sequence"/>
</dbReference>
<gene>
    <name evidence="1" type="ORF">HKBW3S09_00878</name>
    <name evidence="2" type="ORF">HKBW3S34_00930</name>
    <name evidence="3" type="ORF">HKBW3S44_00795</name>
    <name evidence="4" type="ORF">HKBW3S47_00846</name>
</gene>
<reference evidence="5 6" key="1">
    <citation type="journal article" date="2020" name="Front. Microbiol.">
        <title>Single-cell genomics of novel Actinobacteria with the Wood-Ljungdahl pathway discovered in a serpentinizing system.</title>
        <authorList>
            <person name="Merino N."/>
            <person name="Kawai M."/>
            <person name="Boyd E.S."/>
            <person name="Colman D.R."/>
            <person name="McGlynn S.E."/>
            <person name="Nealson K.H."/>
            <person name="Kurokawa K."/>
            <person name="Hongoh Y."/>
        </authorList>
    </citation>
    <scope>NUCLEOTIDE SEQUENCE [LARGE SCALE GENOMIC DNA]</scope>
    <source>
        <strain evidence="1 7">S09_30</strain>
        <strain evidence="2 8">S34</strain>
        <strain evidence="3 5">S44</strain>
        <strain evidence="4 6">S47</strain>
    </source>
</reference>
<dbReference type="Proteomes" id="UP000569018">
    <property type="component" value="Unassembled WGS sequence"/>
</dbReference>